<evidence type="ECO:0000259" key="1">
    <source>
        <dbReference type="Pfam" id="PF11977"/>
    </source>
</evidence>
<dbReference type="AlphaFoldDB" id="U6G9T5"/>
<dbReference type="OrthoDB" id="392925at2759"/>
<evidence type="ECO:0000313" key="2">
    <source>
        <dbReference type="EMBL" id="CDI76078.1"/>
    </source>
</evidence>
<dbReference type="InterPro" id="IPR021869">
    <property type="entry name" value="RNase_Zc3h12_NYN"/>
</dbReference>
<organism evidence="2 3">
    <name type="scientific">Eimeria acervulina</name>
    <name type="common">Coccidian parasite</name>
    <dbReference type="NCBI Taxonomy" id="5801"/>
    <lineage>
        <taxon>Eukaryota</taxon>
        <taxon>Sar</taxon>
        <taxon>Alveolata</taxon>
        <taxon>Apicomplexa</taxon>
        <taxon>Conoidasida</taxon>
        <taxon>Coccidia</taxon>
        <taxon>Eucoccidiorida</taxon>
        <taxon>Eimeriorina</taxon>
        <taxon>Eimeriidae</taxon>
        <taxon>Eimeria</taxon>
    </lineage>
</organism>
<dbReference type="VEuPathDB" id="ToxoDB:EAH_00016140"/>
<reference evidence="2" key="2">
    <citation type="submission" date="2013-10" db="EMBL/GenBank/DDBJ databases">
        <authorList>
            <person name="Aslett M."/>
        </authorList>
    </citation>
    <scope>NUCLEOTIDE SEQUENCE [LARGE SCALE GENOMIC DNA]</scope>
    <source>
        <strain evidence="2">Houghton</strain>
    </source>
</reference>
<evidence type="ECO:0000313" key="3">
    <source>
        <dbReference type="Proteomes" id="UP000018050"/>
    </source>
</evidence>
<keyword evidence="3" id="KW-1185">Reference proteome</keyword>
<dbReference type="EMBL" id="HG670308">
    <property type="protein sequence ID" value="CDI76078.1"/>
    <property type="molecule type" value="Genomic_DNA"/>
</dbReference>
<dbReference type="Gene3D" id="3.40.50.11980">
    <property type="match status" value="1"/>
</dbReference>
<reference evidence="2" key="1">
    <citation type="submission" date="2013-10" db="EMBL/GenBank/DDBJ databases">
        <title>Genomic analysis of the causative agents of coccidiosis in chickens.</title>
        <authorList>
            <person name="Reid A.J."/>
            <person name="Blake D."/>
            <person name="Billington K."/>
            <person name="Browne H."/>
            <person name="Dunn M."/>
            <person name="Hung S."/>
            <person name="Kawahara F."/>
            <person name="Miranda-Saavedra D."/>
            <person name="Mourier T."/>
            <person name="Nagra H."/>
            <person name="Otto T.D."/>
            <person name="Rawlings N."/>
            <person name="Sanchez A."/>
            <person name="Sanders M."/>
            <person name="Subramaniam C."/>
            <person name="Tay Y."/>
            <person name="Dear P."/>
            <person name="Doerig C."/>
            <person name="Gruber A."/>
            <person name="Parkinson J."/>
            <person name="Shirley M."/>
            <person name="Wan K.L."/>
            <person name="Berriman M."/>
            <person name="Tomley F."/>
            <person name="Pain A."/>
        </authorList>
    </citation>
    <scope>NUCLEOTIDE SEQUENCE [LARGE SCALE GENOMIC DNA]</scope>
    <source>
        <strain evidence="2">Houghton</strain>
    </source>
</reference>
<accession>U6G9T5</accession>
<gene>
    <name evidence="2" type="ORF">EAH_00016140</name>
</gene>
<name>U6G9T5_EIMAC</name>
<dbReference type="GeneID" id="25269684"/>
<dbReference type="RefSeq" id="XP_013253314.1">
    <property type="nucleotide sequence ID" value="XM_013397860.1"/>
</dbReference>
<dbReference type="Proteomes" id="UP000018050">
    <property type="component" value="Unassembled WGS sequence"/>
</dbReference>
<dbReference type="OMA" id="HFAELSF"/>
<dbReference type="Pfam" id="PF11977">
    <property type="entry name" value="RNase_Zc3h12a"/>
    <property type="match status" value="1"/>
</dbReference>
<proteinExistence type="predicted"/>
<protein>
    <recommendedName>
        <fullName evidence="1">RNase NYN domain-containing protein</fullName>
    </recommendedName>
</protein>
<feature type="domain" description="RNase NYN" evidence="1">
    <location>
        <begin position="325"/>
        <end position="371"/>
    </location>
</feature>
<sequence length="420" mass="46316">MRTNSPSTWRWAPADNNGSHTTWKSLADSECRLLDHAYQESWDRLELDIDGRPHVIDPFSSNAHIHVAVPLGNEGGPGALLARAMSVSIEGQRCTLPAHGLRSDRPSRWFPVSLREDAESEQKILRQPSLQQNYIGSPCESSADAAGVRHTSRRTISVVGCPSRPFRSQESPAADFEVHEDSMCTIPMLAWRGPCVCGVNAITASRCFLRQTTLPTRRSANSSHIAKWRAFPKVDLEVGSPSKATVWQFSSLAASPKCRGMWAHANIAESTMQISILIIRVTSVGRVVLLRVGRLEPSRVLPRSRGLKGACAVVIQACDNYHVVRQVLVDGVDVALHHGGRRRLSPAGIAIAVAHFAELSFPVRVVVPQWVALMHEQHCNLFTESPEALLKVGHWPSRARRTTSMTLPIIGGQWEQKLFA</sequence>